<accession>A0A3M7R7X6</accession>
<keyword evidence="2" id="KW-1185">Reference proteome</keyword>
<protein>
    <submittedName>
        <fullName evidence="1">Uncharacterized protein</fullName>
    </submittedName>
</protein>
<organism evidence="1 2">
    <name type="scientific">Brachionus plicatilis</name>
    <name type="common">Marine rotifer</name>
    <name type="synonym">Brachionus muelleri</name>
    <dbReference type="NCBI Taxonomy" id="10195"/>
    <lineage>
        <taxon>Eukaryota</taxon>
        <taxon>Metazoa</taxon>
        <taxon>Spiralia</taxon>
        <taxon>Gnathifera</taxon>
        <taxon>Rotifera</taxon>
        <taxon>Eurotatoria</taxon>
        <taxon>Monogononta</taxon>
        <taxon>Pseudotrocha</taxon>
        <taxon>Ploima</taxon>
        <taxon>Brachionidae</taxon>
        <taxon>Brachionus</taxon>
    </lineage>
</organism>
<evidence type="ECO:0000313" key="1">
    <source>
        <dbReference type="EMBL" id="RNA19650.1"/>
    </source>
</evidence>
<dbReference type="AlphaFoldDB" id="A0A3M7R7X6"/>
<evidence type="ECO:0000313" key="2">
    <source>
        <dbReference type="Proteomes" id="UP000276133"/>
    </source>
</evidence>
<dbReference type="Proteomes" id="UP000276133">
    <property type="component" value="Unassembled WGS sequence"/>
</dbReference>
<reference evidence="1 2" key="1">
    <citation type="journal article" date="2018" name="Sci. Rep.">
        <title>Genomic signatures of local adaptation to the degree of environmental predictability in rotifers.</title>
        <authorList>
            <person name="Franch-Gras L."/>
            <person name="Hahn C."/>
            <person name="Garcia-Roger E.M."/>
            <person name="Carmona M.J."/>
            <person name="Serra M."/>
            <person name="Gomez A."/>
        </authorList>
    </citation>
    <scope>NUCLEOTIDE SEQUENCE [LARGE SCALE GENOMIC DNA]</scope>
    <source>
        <strain evidence="1">HYR1</strain>
    </source>
</reference>
<gene>
    <name evidence="1" type="ORF">BpHYR1_023884</name>
</gene>
<name>A0A3M7R7X6_BRAPC</name>
<dbReference type="EMBL" id="REGN01004002">
    <property type="protein sequence ID" value="RNA19650.1"/>
    <property type="molecule type" value="Genomic_DNA"/>
</dbReference>
<sequence>MPKHAIFESTQRFSRQSLLLDLPDKKRRRKNVLLTFELLHWGIHVSCSNSIKCFIKSSNSLPICSSCSKIASTYSGCATIWPTRCIPAFDKIVNFFGIKFNRYLNQNFDSYLNWKSMQSASPMTADSLFDLL</sequence>
<proteinExistence type="predicted"/>
<comment type="caution">
    <text evidence="1">The sequence shown here is derived from an EMBL/GenBank/DDBJ whole genome shotgun (WGS) entry which is preliminary data.</text>
</comment>